<protein>
    <submittedName>
        <fullName evidence="7">3-chlorobenzoate-3,4-dioxygenase reductase subunit</fullName>
    </submittedName>
</protein>
<feature type="region of interest" description="Disordered" evidence="3">
    <location>
        <begin position="1"/>
        <end position="29"/>
    </location>
</feature>
<dbReference type="GO" id="GO:0051537">
    <property type="term" value="F:2 iron, 2 sulfur cluster binding"/>
    <property type="evidence" value="ECO:0007669"/>
    <property type="project" value="UniProtKB-KW"/>
</dbReference>
<dbReference type="InterPro" id="IPR006058">
    <property type="entry name" value="2Fe2S_fd_BS"/>
</dbReference>
<dbReference type="InterPro" id="IPR039261">
    <property type="entry name" value="FNR_nucleotide-bd"/>
</dbReference>
<dbReference type="CDD" id="cd00207">
    <property type="entry name" value="fer2"/>
    <property type="match status" value="1"/>
</dbReference>
<dbReference type="InterPro" id="IPR017927">
    <property type="entry name" value="FAD-bd_FR_type"/>
</dbReference>
<evidence type="ECO:0000259" key="4">
    <source>
        <dbReference type="PROSITE" id="PS51085"/>
    </source>
</evidence>
<dbReference type="InterPro" id="IPR001041">
    <property type="entry name" value="2Fe-2S_ferredoxin-type"/>
</dbReference>
<keyword evidence="1" id="KW-0479">Metal-binding</keyword>
<evidence type="ECO:0000256" key="3">
    <source>
        <dbReference type="SAM" id="MobiDB-lite"/>
    </source>
</evidence>
<dbReference type="CDD" id="cd06185">
    <property type="entry name" value="PDR_like"/>
    <property type="match status" value="1"/>
</dbReference>
<dbReference type="SUPFAM" id="SSF52343">
    <property type="entry name" value="Ferredoxin reductase-like, C-terminal NADP-linked domain"/>
    <property type="match status" value="1"/>
</dbReference>
<dbReference type="SUPFAM" id="SSF50800">
    <property type="entry name" value="PK beta-barrel domain-like"/>
    <property type="match status" value="1"/>
</dbReference>
<evidence type="ECO:0000256" key="1">
    <source>
        <dbReference type="ARBA" id="ARBA00022714"/>
    </source>
</evidence>
<evidence type="ECO:0000256" key="2">
    <source>
        <dbReference type="ARBA" id="ARBA00023014"/>
    </source>
</evidence>
<feature type="domain" description="MOSC" evidence="5">
    <location>
        <begin position="49"/>
        <end position="185"/>
    </location>
</feature>
<keyword evidence="1" id="KW-0408">Iron</keyword>
<dbReference type="GO" id="GO:0016491">
    <property type="term" value="F:oxidoreductase activity"/>
    <property type="evidence" value="ECO:0007669"/>
    <property type="project" value="InterPro"/>
</dbReference>
<dbReference type="PROSITE" id="PS51340">
    <property type="entry name" value="MOSC"/>
    <property type="match status" value="1"/>
</dbReference>
<dbReference type="Gene3D" id="2.40.33.20">
    <property type="entry name" value="PK beta-barrel domain-like"/>
    <property type="match status" value="1"/>
</dbReference>
<name>A0A9P4V2R9_9PLEO</name>
<evidence type="ECO:0000259" key="6">
    <source>
        <dbReference type="PROSITE" id="PS51384"/>
    </source>
</evidence>
<dbReference type="InterPro" id="IPR005163">
    <property type="entry name" value="Tri_helical_YiiM-like"/>
</dbReference>
<dbReference type="Pfam" id="PF03475">
    <property type="entry name" value="YiiM_3-alpha"/>
    <property type="match status" value="1"/>
</dbReference>
<dbReference type="InterPro" id="IPR052353">
    <property type="entry name" value="Benzoxazolinone_Detox_Enz"/>
</dbReference>
<evidence type="ECO:0000259" key="5">
    <source>
        <dbReference type="PROSITE" id="PS51340"/>
    </source>
</evidence>
<gene>
    <name evidence="7" type="ORF">EJ04DRAFT_182859</name>
</gene>
<dbReference type="PROSITE" id="PS51085">
    <property type="entry name" value="2FE2S_FER_2"/>
    <property type="match status" value="1"/>
</dbReference>
<dbReference type="AlphaFoldDB" id="A0A9P4V2R9"/>
<dbReference type="InterPro" id="IPR017938">
    <property type="entry name" value="Riboflavin_synthase-like_b-brl"/>
</dbReference>
<dbReference type="Pfam" id="PF03473">
    <property type="entry name" value="MOSC"/>
    <property type="match status" value="1"/>
</dbReference>
<evidence type="ECO:0000313" key="7">
    <source>
        <dbReference type="EMBL" id="KAF2735869.1"/>
    </source>
</evidence>
<dbReference type="Gene3D" id="3.40.50.80">
    <property type="entry name" value="Nucleotide-binding domain of ferredoxin-NADP reductase (FNR) module"/>
    <property type="match status" value="1"/>
</dbReference>
<dbReference type="Gene3D" id="2.40.30.10">
    <property type="entry name" value="Translation factors"/>
    <property type="match status" value="1"/>
</dbReference>
<evidence type="ECO:0000313" key="8">
    <source>
        <dbReference type="Proteomes" id="UP000799444"/>
    </source>
</evidence>
<dbReference type="OrthoDB" id="5390at2759"/>
<feature type="domain" description="2Fe-2S ferredoxin-type" evidence="4">
    <location>
        <begin position="473"/>
        <end position="557"/>
    </location>
</feature>
<dbReference type="InterPro" id="IPR011037">
    <property type="entry name" value="Pyrv_Knase-like_insert_dom_sf"/>
</dbReference>
<keyword evidence="1" id="KW-0001">2Fe-2S</keyword>
<dbReference type="GO" id="GO:0030170">
    <property type="term" value="F:pyridoxal phosphate binding"/>
    <property type="evidence" value="ECO:0007669"/>
    <property type="project" value="InterPro"/>
</dbReference>
<dbReference type="PANTHER" id="PTHR30212:SF2">
    <property type="entry name" value="PROTEIN YIIM"/>
    <property type="match status" value="1"/>
</dbReference>
<comment type="caution">
    <text evidence="7">The sequence shown here is derived from an EMBL/GenBank/DDBJ whole genome shotgun (WGS) entry which is preliminary data.</text>
</comment>
<dbReference type="PANTHER" id="PTHR30212">
    <property type="entry name" value="PROTEIN YIIM"/>
    <property type="match status" value="1"/>
</dbReference>
<dbReference type="InterPro" id="IPR005302">
    <property type="entry name" value="MoCF_Sase_C"/>
</dbReference>
<dbReference type="EMBL" id="ML996131">
    <property type="protein sequence ID" value="KAF2735869.1"/>
    <property type="molecule type" value="Genomic_DNA"/>
</dbReference>
<keyword evidence="8" id="KW-1185">Reference proteome</keyword>
<feature type="domain" description="FAD-binding FR-type" evidence="6">
    <location>
        <begin position="253"/>
        <end position="354"/>
    </location>
</feature>
<dbReference type="Gene3D" id="3.10.20.30">
    <property type="match status" value="1"/>
</dbReference>
<dbReference type="GO" id="GO:0030151">
    <property type="term" value="F:molybdenum ion binding"/>
    <property type="evidence" value="ECO:0007669"/>
    <property type="project" value="InterPro"/>
</dbReference>
<accession>A0A9P4V2R9</accession>
<sequence>MAIVEPYAQHSTADDLKNPPPFPPHPLTQVRSGRVKKVFNLLDSAIFKVPHYEKTPISELGVVGDEQAFHDHGGVDKALLHYSAPLYARWKQELPSSAHLFNVGGFGENLVSDAVDERTVCIGDKISIGDILVEVTEPRAPCFKLNHRFEVKDMAKRAQTLFRTGWFYRILRTGSIRPGDMITLIERPHPEWTVARIQYYLYIEKDNKEAMQEAVELPQLGPPTKRIFTKRIDQGKVEDMEGRISGGDEAAMKTWGEYKVVEKRRETKSVTAFVLEAVETPSEILPVESGSHVRMKLGGKLVRAYSVVGGTSKRFEIGVALDKDSRGGSKYLHDNASVGDVLTVGRITSSFPLSKDADRHFIIAGGIGITAFIEALRYLEDKQQQYELHFAVADEVPFEERIAALGVKGKIYRKSKGERLNLNNILSRADDNTHVYCCGPQRLMDGVDAAAKVFGLSKDSIHFEAFQVETGGDPFTAELRESKRTVEIGGSQSLLDALKAVGMDIDSSCEVGNCGTCKVDVCSGRVLHRGTALTESEKGKTMLSCVSRGIGTIVLDL</sequence>
<keyword evidence="2" id="KW-0411">Iron-sulfur</keyword>
<proteinExistence type="predicted"/>
<dbReference type="Proteomes" id="UP000799444">
    <property type="component" value="Unassembled WGS sequence"/>
</dbReference>
<dbReference type="PROSITE" id="PS00197">
    <property type="entry name" value="2FE2S_FER_1"/>
    <property type="match status" value="1"/>
</dbReference>
<dbReference type="SUPFAM" id="SSF54292">
    <property type="entry name" value="2Fe-2S ferredoxin-like"/>
    <property type="match status" value="1"/>
</dbReference>
<dbReference type="InterPro" id="IPR036010">
    <property type="entry name" value="2Fe-2S_ferredoxin-like_sf"/>
</dbReference>
<dbReference type="PROSITE" id="PS51384">
    <property type="entry name" value="FAD_FR"/>
    <property type="match status" value="1"/>
</dbReference>
<dbReference type="SUPFAM" id="SSF63380">
    <property type="entry name" value="Riboflavin synthase domain-like"/>
    <property type="match status" value="1"/>
</dbReference>
<dbReference type="PRINTS" id="PR00409">
    <property type="entry name" value="PHDIOXRDTASE"/>
</dbReference>
<dbReference type="InterPro" id="IPR012675">
    <property type="entry name" value="Beta-grasp_dom_sf"/>
</dbReference>
<reference evidence="7" key="1">
    <citation type="journal article" date="2020" name="Stud. Mycol.">
        <title>101 Dothideomycetes genomes: a test case for predicting lifestyles and emergence of pathogens.</title>
        <authorList>
            <person name="Haridas S."/>
            <person name="Albert R."/>
            <person name="Binder M."/>
            <person name="Bloem J."/>
            <person name="Labutti K."/>
            <person name="Salamov A."/>
            <person name="Andreopoulos B."/>
            <person name="Baker S."/>
            <person name="Barry K."/>
            <person name="Bills G."/>
            <person name="Bluhm B."/>
            <person name="Cannon C."/>
            <person name="Castanera R."/>
            <person name="Culley D."/>
            <person name="Daum C."/>
            <person name="Ezra D."/>
            <person name="Gonzalez J."/>
            <person name="Henrissat B."/>
            <person name="Kuo A."/>
            <person name="Liang C."/>
            <person name="Lipzen A."/>
            <person name="Lutzoni F."/>
            <person name="Magnuson J."/>
            <person name="Mondo S."/>
            <person name="Nolan M."/>
            <person name="Ohm R."/>
            <person name="Pangilinan J."/>
            <person name="Park H.-J."/>
            <person name="Ramirez L."/>
            <person name="Alfaro M."/>
            <person name="Sun H."/>
            <person name="Tritt A."/>
            <person name="Yoshinaga Y."/>
            <person name="Zwiers L.-H."/>
            <person name="Turgeon B."/>
            <person name="Goodwin S."/>
            <person name="Spatafora J."/>
            <person name="Crous P."/>
            <person name="Grigoriev I."/>
        </authorList>
    </citation>
    <scope>NUCLEOTIDE SEQUENCE</scope>
    <source>
        <strain evidence="7">CBS 125425</strain>
    </source>
</reference>
<organism evidence="7 8">
    <name type="scientific">Polyplosphaeria fusca</name>
    <dbReference type="NCBI Taxonomy" id="682080"/>
    <lineage>
        <taxon>Eukaryota</taxon>
        <taxon>Fungi</taxon>
        <taxon>Dikarya</taxon>
        <taxon>Ascomycota</taxon>
        <taxon>Pezizomycotina</taxon>
        <taxon>Dothideomycetes</taxon>
        <taxon>Pleosporomycetidae</taxon>
        <taxon>Pleosporales</taxon>
        <taxon>Tetraplosphaeriaceae</taxon>
        <taxon>Polyplosphaeria</taxon>
    </lineage>
</organism>
<dbReference type="Pfam" id="PF00111">
    <property type="entry name" value="Fer2"/>
    <property type="match status" value="1"/>
</dbReference>